<evidence type="ECO:0000313" key="3">
    <source>
        <dbReference type="Proteomes" id="UP001356427"/>
    </source>
</evidence>
<keyword evidence="3" id="KW-1185">Reference proteome</keyword>
<sequence length="204" mass="22139">MDYESFQSQTTSILAIVVEAAIAEMCRVEHEGSIMASCSEISCTGDDGDQNANTGVGVFLPSQAQLVSIMHLLMKEAVRKLCRLFRECTTILQNENETLKNKLEFMVTPLEKGYVMSPTSAMTDGETSASSEEDCEEDGSIDCSIKECDISGINATSTSGEDVDNACRESSAADSDPPAGDREEWKPLKTHASTRKNMWVGITT</sequence>
<evidence type="ECO:0000256" key="1">
    <source>
        <dbReference type="SAM" id="MobiDB-lite"/>
    </source>
</evidence>
<reference evidence="2 3" key="1">
    <citation type="submission" date="2021-04" db="EMBL/GenBank/DDBJ databases">
        <authorList>
            <person name="De Guttry C."/>
            <person name="Zahm M."/>
            <person name="Klopp C."/>
            <person name="Cabau C."/>
            <person name="Louis A."/>
            <person name="Berthelot C."/>
            <person name="Parey E."/>
            <person name="Roest Crollius H."/>
            <person name="Montfort J."/>
            <person name="Robinson-Rechavi M."/>
            <person name="Bucao C."/>
            <person name="Bouchez O."/>
            <person name="Gislard M."/>
            <person name="Lluch J."/>
            <person name="Milhes M."/>
            <person name="Lampietro C."/>
            <person name="Lopez Roques C."/>
            <person name="Donnadieu C."/>
            <person name="Braasch I."/>
            <person name="Desvignes T."/>
            <person name="Postlethwait J."/>
            <person name="Bobe J."/>
            <person name="Wedekind C."/>
            <person name="Guiguen Y."/>
        </authorList>
    </citation>
    <scope>NUCLEOTIDE SEQUENCE [LARGE SCALE GENOMIC DNA]</scope>
    <source>
        <strain evidence="2">Cs_M1</strain>
        <tissue evidence="2">Blood</tissue>
    </source>
</reference>
<evidence type="ECO:0000313" key="2">
    <source>
        <dbReference type="EMBL" id="KAK6291062.1"/>
    </source>
</evidence>
<dbReference type="AlphaFoldDB" id="A0AAN8KES1"/>
<dbReference type="Proteomes" id="UP001356427">
    <property type="component" value="Unassembled WGS sequence"/>
</dbReference>
<gene>
    <name evidence="2" type="ORF">J4Q44_G00385410</name>
</gene>
<feature type="region of interest" description="Disordered" evidence="1">
    <location>
        <begin position="157"/>
        <end position="204"/>
    </location>
</feature>
<name>A0AAN8KES1_9TELE</name>
<comment type="caution">
    <text evidence="2">The sequence shown here is derived from an EMBL/GenBank/DDBJ whole genome shotgun (WGS) entry which is preliminary data.</text>
</comment>
<protein>
    <submittedName>
        <fullName evidence="2">Uncharacterized protein</fullName>
    </submittedName>
</protein>
<accession>A0AAN8KES1</accession>
<organism evidence="2 3">
    <name type="scientific">Coregonus suidteri</name>
    <dbReference type="NCBI Taxonomy" id="861788"/>
    <lineage>
        <taxon>Eukaryota</taxon>
        <taxon>Metazoa</taxon>
        <taxon>Chordata</taxon>
        <taxon>Craniata</taxon>
        <taxon>Vertebrata</taxon>
        <taxon>Euteleostomi</taxon>
        <taxon>Actinopterygii</taxon>
        <taxon>Neopterygii</taxon>
        <taxon>Teleostei</taxon>
        <taxon>Protacanthopterygii</taxon>
        <taxon>Salmoniformes</taxon>
        <taxon>Salmonidae</taxon>
        <taxon>Coregoninae</taxon>
        <taxon>Coregonus</taxon>
    </lineage>
</organism>
<dbReference type="EMBL" id="JAGTTL010000083">
    <property type="protein sequence ID" value="KAK6291062.1"/>
    <property type="molecule type" value="Genomic_DNA"/>
</dbReference>
<proteinExistence type="predicted"/>